<feature type="transmembrane region" description="Helical" evidence="1">
    <location>
        <begin position="20"/>
        <end position="43"/>
    </location>
</feature>
<feature type="transmembrane region" description="Helical" evidence="1">
    <location>
        <begin position="50"/>
        <end position="68"/>
    </location>
</feature>
<evidence type="ECO:0000256" key="1">
    <source>
        <dbReference type="SAM" id="Phobius"/>
    </source>
</evidence>
<reference evidence="2" key="1">
    <citation type="submission" date="2020-10" db="EMBL/GenBank/DDBJ databases">
        <title>Taxonomic study of unclassified bacteria belonging to the class Ktedonobacteria.</title>
        <authorList>
            <person name="Yabe S."/>
            <person name="Wang C.M."/>
            <person name="Zheng Y."/>
            <person name="Sakai Y."/>
            <person name="Cavaletti L."/>
            <person name="Monciardini P."/>
            <person name="Donadio S."/>
        </authorList>
    </citation>
    <scope>NUCLEOTIDE SEQUENCE</scope>
    <source>
        <strain evidence="2">SOSP1-1</strain>
    </source>
</reference>
<organism evidence="2 3">
    <name type="scientific">Ktedonospora formicarum</name>
    <dbReference type="NCBI Taxonomy" id="2778364"/>
    <lineage>
        <taxon>Bacteria</taxon>
        <taxon>Bacillati</taxon>
        <taxon>Chloroflexota</taxon>
        <taxon>Ktedonobacteria</taxon>
        <taxon>Ktedonobacterales</taxon>
        <taxon>Ktedonobacteraceae</taxon>
        <taxon>Ktedonospora</taxon>
    </lineage>
</organism>
<dbReference type="AlphaFoldDB" id="A0A8J3HYN6"/>
<feature type="transmembrane region" description="Helical" evidence="1">
    <location>
        <begin position="88"/>
        <end position="110"/>
    </location>
</feature>
<dbReference type="EMBL" id="BNJF01000001">
    <property type="protein sequence ID" value="GHO43433.1"/>
    <property type="molecule type" value="Genomic_DNA"/>
</dbReference>
<accession>A0A8J3HYN6</accession>
<comment type="caution">
    <text evidence="2">The sequence shown here is derived from an EMBL/GenBank/DDBJ whole genome shotgun (WGS) entry which is preliminary data.</text>
</comment>
<evidence type="ECO:0000313" key="3">
    <source>
        <dbReference type="Proteomes" id="UP000612362"/>
    </source>
</evidence>
<evidence type="ECO:0000313" key="2">
    <source>
        <dbReference type="EMBL" id="GHO43433.1"/>
    </source>
</evidence>
<dbReference type="Proteomes" id="UP000612362">
    <property type="component" value="Unassembled WGS sequence"/>
</dbReference>
<protein>
    <submittedName>
        <fullName evidence="2">Uncharacterized protein</fullName>
    </submittedName>
</protein>
<proteinExistence type="predicted"/>
<keyword evidence="1" id="KW-0472">Membrane</keyword>
<dbReference type="RefSeq" id="WP_220192907.1">
    <property type="nucleotide sequence ID" value="NZ_BNJF01000001.1"/>
</dbReference>
<name>A0A8J3HYN6_9CHLR</name>
<keyword evidence="1" id="KW-1133">Transmembrane helix</keyword>
<keyword evidence="1" id="KW-0812">Transmembrane</keyword>
<gene>
    <name evidence="2" type="ORF">KSX_15960</name>
</gene>
<keyword evidence="3" id="KW-1185">Reference proteome</keyword>
<sequence>MTLLSFPLSDLVIMTGDVLGYHIQITIGTLIVWSLALIISLVAEFLVGWRLPYGILGAFITGLLGIWLTTEVWHFTLPLDFVFHDIPLLKAFVGVLALVTLWHLITFPLWRKRSQRSRRLASAR</sequence>